<name>A0ABP1S6T4_9HEXA</name>
<keyword evidence="7" id="KW-1185">Reference proteome</keyword>
<dbReference type="InterPro" id="IPR022776">
    <property type="entry name" value="TRM13/UPF0224_CHHC_Znf_dom"/>
</dbReference>
<accession>A0ABP1S6T4</accession>
<reference evidence="6 7" key="1">
    <citation type="submission" date="2024-08" db="EMBL/GenBank/DDBJ databases">
        <authorList>
            <person name="Cucini C."/>
            <person name="Frati F."/>
        </authorList>
    </citation>
    <scope>NUCLEOTIDE SEQUENCE [LARGE SCALE GENOMIC DNA]</scope>
</reference>
<dbReference type="PROSITE" id="PS51800">
    <property type="entry name" value="ZF_CHHC_U11_48K"/>
    <property type="match status" value="1"/>
</dbReference>
<evidence type="ECO:0000313" key="6">
    <source>
        <dbReference type="EMBL" id="CAL8144945.1"/>
    </source>
</evidence>
<dbReference type="Pfam" id="PF05253">
    <property type="entry name" value="zf-U11-48K"/>
    <property type="match status" value="1"/>
</dbReference>
<evidence type="ECO:0000256" key="1">
    <source>
        <dbReference type="ARBA" id="ARBA00022723"/>
    </source>
</evidence>
<dbReference type="InterPro" id="IPR051591">
    <property type="entry name" value="UPF0224_FAM112_RNA_Proc"/>
</dbReference>
<evidence type="ECO:0000256" key="3">
    <source>
        <dbReference type="ARBA" id="ARBA00022833"/>
    </source>
</evidence>
<comment type="caution">
    <text evidence="6">The sequence shown here is derived from an EMBL/GenBank/DDBJ whole genome shotgun (WGS) entry which is preliminary data.</text>
</comment>
<feature type="region of interest" description="Disordered" evidence="4">
    <location>
        <begin position="226"/>
        <end position="251"/>
    </location>
</feature>
<dbReference type="PANTHER" id="PTHR21402">
    <property type="entry name" value="GAMETOCYTE SPECIFIC FACTOR 1-RELATED"/>
    <property type="match status" value="1"/>
</dbReference>
<dbReference type="PANTHER" id="PTHR21402:SF5">
    <property type="entry name" value="GAMETOCYTE SPECIFIC FACTOR 1"/>
    <property type="match status" value="1"/>
</dbReference>
<evidence type="ECO:0000256" key="4">
    <source>
        <dbReference type="SAM" id="MobiDB-lite"/>
    </source>
</evidence>
<dbReference type="EMBL" id="CAXLJM020000161">
    <property type="protein sequence ID" value="CAL8144945.1"/>
    <property type="molecule type" value="Genomic_DNA"/>
</dbReference>
<organism evidence="6 7">
    <name type="scientific">Orchesella dallaii</name>
    <dbReference type="NCBI Taxonomy" id="48710"/>
    <lineage>
        <taxon>Eukaryota</taxon>
        <taxon>Metazoa</taxon>
        <taxon>Ecdysozoa</taxon>
        <taxon>Arthropoda</taxon>
        <taxon>Hexapoda</taxon>
        <taxon>Collembola</taxon>
        <taxon>Entomobryomorpha</taxon>
        <taxon>Entomobryoidea</taxon>
        <taxon>Orchesellidae</taxon>
        <taxon>Orchesellinae</taxon>
        <taxon>Orchesella</taxon>
    </lineage>
</organism>
<sequence>MAAFSGKLQVESKDSRINYNLLPGEKLMTCPYNHSHAILPIKFNKHVLHCHRLHCKEQAKLGKPPLFAICQYDRAHHVPKELLEYHESTCETKVRAAAGDDWGWDEEFGDGVVVPSYSGGNAGGIKTEKVIPEVTLEEPPPIDEASLKRMQSEDWEDGPVYEKRFDPEKRISQLRSNGYSLVKYPKPNLTKSEKKEFYAEEAEVKAAHKAEFKRYEFLMRIKEQNAAAGVRKQEPSGATKDALMLPIREEP</sequence>
<keyword evidence="2" id="KW-0863">Zinc-finger</keyword>
<protein>
    <recommendedName>
        <fullName evidence="5">CHHC U11-48K-type domain-containing protein</fullName>
    </recommendedName>
</protein>
<evidence type="ECO:0000313" key="7">
    <source>
        <dbReference type="Proteomes" id="UP001642540"/>
    </source>
</evidence>
<feature type="domain" description="CHHC U11-48K-type" evidence="5">
    <location>
        <begin position="27"/>
        <end position="54"/>
    </location>
</feature>
<keyword evidence="1" id="KW-0479">Metal-binding</keyword>
<evidence type="ECO:0000259" key="5">
    <source>
        <dbReference type="PROSITE" id="PS51800"/>
    </source>
</evidence>
<dbReference type="Proteomes" id="UP001642540">
    <property type="component" value="Unassembled WGS sequence"/>
</dbReference>
<evidence type="ECO:0000256" key="2">
    <source>
        <dbReference type="ARBA" id="ARBA00022771"/>
    </source>
</evidence>
<gene>
    <name evidence="6" type="ORF">ODALV1_LOCUS30347</name>
</gene>
<keyword evidence="3" id="KW-0862">Zinc</keyword>
<proteinExistence type="predicted"/>